<feature type="transmembrane region" description="Helical" evidence="7">
    <location>
        <begin position="354"/>
        <end position="376"/>
    </location>
</feature>
<evidence type="ECO:0000256" key="6">
    <source>
        <dbReference type="ARBA" id="ARBA00023136"/>
    </source>
</evidence>
<accession>A0ABW4PCD3</accession>
<name>A0ABW4PCD3_9NOCA</name>
<evidence type="ECO:0000256" key="2">
    <source>
        <dbReference type="ARBA" id="ARBA00022448"/>
    </source>
</evidence>
<keyword evidence="2" id="KW-0813">Transport</keyword>
<dbReference type="Pfam" id="PF05977">
    <property type="entry name" value="MFS_3"/>
    <property type="match status" value="1"/>
</dbReference>
<evidence type="ECO:0000256" key="4">
    <source>
        <dbReference type="ARBA" id="ARBA00022692"/>
    </source>
</evidence>
<protein>
    <submittedName>
        <fullName evidence="9">Enterobactin transporter EntS</fullName>
    </submittedName>
</protein>
<dbReference type="PROSITE" id="PS50850">
    <property type="entry name" value="MFS"/>
    <property type="match status" value="1"/>
</dbReference>
<dbReference type="PANTHER" id="PTHR23513">
    <property type="entry name" value="INTEGRAL MEMBRANE EFFLUX PROTEIN-RELATED"/>
    <property type="match status" value="1"/>
</dbReference>
<reference evidence="10" key="1">
    <citation type="journal article" date="2019" name="Int. J. Syst. Evol. Microbiol.">
        <title>The Global Catalogue of Microorganisms (GCM) 10K type strain sequencing project: providing services to taxonomists for standard genome sequencing and annotation.</title>
        <authorList>
            <consortium name="The Broad Institute Genomics Platform"/>
            <consortium name="The Broad Institute Genome Sequencing Center for Infectious Disease"/>
            <person name="Wu L."/>
            <person name="Ma J."/>
        </authorList>
    </citation>
    <scope>NUCLEOTIDE SEQUENCE [LARGE SCALE GENOMIC DNA]</scope>
    <source>
        <strain evidence="10">DT72</strain>
    </source>
</reference>
<dbReference type="NCBIfam" id="NF007792">
    <property type="entry name" value="PRK10489.1"/>
    <property type="match status" value="1"/>
</dbReference>
<dbReference type="SUPFAM" id="SSF103473">
    <property type="entry name" value="MFS general substrate transporter"/>
    <property type="match status" value="1"/>
</dbReference>
<feature type="transmembrane region" description="Helical" evidence="7">
    <location>
        <begin position="264"/>
        <end position="282"/>
    </location>
</feature>
<dbReference type="PANTHER" id="PTHR23513:SF9">
    <property type="entry name" value="ENTEROBACTIN EXPORTER ENTS"/>
    <property type="match status" value="1"/>
</dbReference>
<dbReference type="Gene3D" id="1.20.1250.20">
    <property type="entry name" value="MFS general substrate transporter like domains"/>
    <property type="match status" value="1"/>
</dbReference>
<dbReference type="RefSeq" id="WP_378487860.1">
    <property type="nucleotide sequence ID" value="NZ_JBHUFB010000020.1"/>
</dbReference>
<comment type="subcellular location">
    <subcellularLocation>
        <location evidence="1">Cell inner membrane</location>
        <topology evidence="1">Multi-pass membrane protein</topology>
    </subcellularLocation>
</comment>
<keyword evidence="3" id="KW-1003">Cell membrane</keyword>
<proteinExistence type="predicted"/>
<feature type="transmembrane region" description="Helical" evidence="7">
    <location>
        <begin position="84"/>
        <end position="106"/>
    </location>
</feature>
<keyword evidence="6 7" id="KW-0472">Membrane</keyword>
<feature type="transmembrane region" description="Helical" evidence="7">
    <location>
        <begin position="289"/>
        <end position="306"/>
    </location>
</feature>
<organism evidence="9 10">
    <name type="scientific">Rhodococcus gannanensis</name>
    <dbReference type="NCBI Taxonomy" id="1960308"/>
    <lineage>
        <taxon>Bacteria</taxon>
        <taxon>Bacillati</taxon>
        <taxon>Actinomycetota</taxon>
        <taxon>Actinomycetes</taxon>
        <taxon>Mycobacteriales</taxon>
        <taxon>Nocardiaceae</taxon>
        <taxon>Rhodococcus</taxon>
    </lineage>
</organism>
<evidence type="ECO:0000313" key="10">
    <source>
        <dbReference type="Proteomes" id="UP001597286"/>
    </source>
</evidence>
<dbReference type="InterPro" id="IPR020846">
    <property type="entry name" value="MFS_dom"/>
</dbReference>
<evidence type="ECO:0000259" key="8">
    <source>
        <dbReference type="PROSITE" id="PS50850"/>
    </source>
</evidence>
<evidence type="ECO:0000256" key="5">
    <source>
        <dbReference type="ARBA" id="ARBA00022989"/>
    </source>
</evidence>
<gene>
    <name evidence="9" type="primary">entS</name>
    <name evidence="9" type="ORF">ACFSJG_24710</name>
</gene>
<dbReference type="EMBL" id="JBHUFB010000020">
    <property type="protein sequence ID" value="MFD1815434.1"/>
    <property type="molecule type" value="Genomic_DNA"/>
</dbReference>
<feature type="transmembrane region" description="Helical" evidence="7">
    <location>
        <begin position="382"/>
        <end position="400"/>
    </location>
</feature>
<feature type="transmembrane region" description="Helical" evidence="7">
    <location>
        <begin position="112"/>
        <end position="135"/>
    </location>
</feature>
<evidence type="ECO:0000313" key="9">
    <source>
        <dbReference type="EMBL" id="MFD1815434.1"/>
    </source>
</evidence>
<feature type="transmembrane region" description="Helical" evidence="7">
    <location>
        <begin position="220"/>
        <end position="244"/>
    </location>
</feature>
<dbReference type="InterPro" id="IPR036259">
    <property type="entry name" value="MFS_trans_sf"/>
</dbReference>
<dbReference type="Proteomes" id="UP001597286">
    <property type="component" value="Unassembled WGS sequence"/>
</dbReference>
<evidence type="ECO:0000256" key="3">
    <source>
        <dbReference type="ARBA" id="ARBA00022475"/>
    </source>
</evidence>
<comment type="caution">
    <text evidence="9">The sequence shown here is derived from an EMBL/GenBank/DDBJ whole genome shotgun (WGS) entry which is preliminary data.</text>
</comment>
<keyword evidence="10" id="KW-1185">Reference proteome</keyword>
<feature type="domain" description="Major facilitator superfamily (MFS) profile" evidence="8">
    <location>
        <begin position="19"/>
        <end position="401"/>
    </location>
</feature>
<evidence type="ECO:0000256" key="7">
    <source>
        <dbReference type="SAM" id="Phobius"/>
    </source>
</evidence>
<keyword evidence="4 7" id="KW-0812">Transmembrane</keyword>
<sequence>MILREKFVVDVSPLRTSREFRYLFVARVVSILGLGMLAVTVPLQTFTLTDSTMHVALVAAVLGVSTFSGTFAGGVLADRADRRLVIAVSRGTAGVMFAVLALNAFLPAPQLWIIYVAAAIDGLCGGISATALMAVTPSLIPRDKIPAAGALMALTADLGSMVGPAVGGVVIAATNVGVTYASAAALTAVTTFCITRLPSLPPADATQESAMESLRSGARFAFGNRVIGGVLAAGFVTMLLAGWAVLIPEYATEVLNVGPASTGLLYTAPAIGAVLGSLTSGWTAGARRVGVAIFVAMFVSAAGLAGAGATSILVLSLVFLAAHGFGDAITEILRYSTVQRHTPDEFRGRVAGVWSAQVTAGAALGALVAGAVAALVPVQTALAAYGVTGLVCVAFLAVTLKSLRALDETPEPSYVE</sequence>
<feature type="transmembrane region" description="Helical" evidence="7">
    <location>
        <begin position="20"/>
        <end position="43"/>
    </location>
</feature>
<keyword evidence="5 7" id="KW-1133">Transmembrane helix</keyword>
<feature type="transmembrane region" description="Helical" evidence="7">
    <location>
        <begin position="55"/>
        <end position="77"/>
    </location>
</feature>
<dbReference type="CDD" id="cd06173">
    <property type="entry name" value="MFS_MefA_like"/>
    <property type="match status" value="1"/>
</dbReference>
<evidence type="ECO:0000256" key="1">
    <source>
        <dbReference type="ARBA" id="ARBA00004429"/>
    </source>
</evidence>
<dbReference type="InterPro" id="IPR010290">
    <property type="entry name" value="TM_effector"/>
</dbReference>